<dbReference type="Pfam" id="PF14069">
    <property type="entry name" value="SpoVIF"/>
    <property type="match status" value="1"/>
</dbReference>
<dbReference type="AlphaFoldDB" id="A0A4R6U2V9"/>
<gene>
    <name evidence="1" type="ORF">EV213_10647</name>
</gene>
<sequence length="85" mass="9655">MAQNPFFDSVEKKTGVKMNDLLKLADSLQHANLRDEKTVRQVIQQVSLIANKPVSKQKEDKLVQAILKDNVPLDFSSLSKMMDKK</sequence>
<organism evidence="1 2">
    <name type="scientific">Aureibacillus halotolerans</name>
    <dbReference type="NCBI Taxonomy" id="1508390"/>
    <lineage>
        <taxon>Bacteria</taxon>
        <taxon>Bacillati</taxon>
        <taxon>Bacillota</taxon>
        <taxon>Bacilli</taxon>
        <taxon>Bacillales</taxon>
        <taxon>Bacillaceae</taxon>
        <taxon>Aureibacillus</taxon>
    </lineage>
</organism>
<accession>A0A4R6U2V9</accession>
<dbReference type="Proteomes" id="UP000295632">
    <property type="component" value="Unassembled WGS sequence"/>
</dbReference>
<comment type="caution">
    <text evidence="1">The sequence shown here is derived from an EMBL/GenBank/DDBJ whole genome shotgun (WGS) entry which is preliminary data.</text>
</comment>
<dbReference type="OrthoDB" id="2474248at2"/>
<dbReference type="InterPro" id="IPR025942">
    <property type="entry name" value="SpoVIF"/>
</dbReference>
<dbReference type="EMBL" id="SNYJ01000006">
    <property type="protein sequence ID" value="TDQ40331.1"/>
    <property type="molecule type" value="Genomic_DNA"/>
</dbReference>
<evidence type="ECO:0000313" key="1">
    <source>
        <dbReference type="EMBL" id="TDQ40331.1"/>
    </source>
</evidence>
<dbReference type="RefSeq" id="WP_133580154.1">
    <property type="nucleotide sequence ID" value="NZ_SNYJ01000006.1"/>
</dbReference>
<reference evidence="1 2" key="1">
    <citation type="submission" date="2019-03" db="EMBL/GenBank/DDBJ databases">
        <title>Genomic Encyclopedia of Type Strains, Phase IV (KMG-IV): sequencing the most valuable type-strain genomes for metagenomic binning, comparative biology and taxonomic classification.</title>
        <authorList>
            <person name="Goeker M."/>
        </authorList>
    </citation>
    <scope>NUCLEOTIDE SEQUENCE [LARGE SCALE GENOMIC DNA]</scope>
    <source>
        <strain evidence="1 2">DSM 28697</strain>
    </source>
</reference>
<proteinExistence type="predicted"/>
<protein>
    <submittedName>
        <fullName evidence="1">Stage VI sporulation protein F</fullName>
    </submittedName>
</protein>
<evidence type="ECO:0000313" key="2">
    <source>
        <dbReference type="Proteomes" id="UP000295632"/>
    </source>
</evidence>
<keyword evidence="2" id="KW-1185">Reference proteome</keyword>
<name>A0A4R6U2V9_9BACI</name>